<dbReference type="EMBL" id="CAJQUM010000001">
    <property type="protein sequence ID" value="CAG4884797.1"/>
    <property type="molecule type" value="Genomic_DNA"/>
</dbReference>
<sequence length="173" mass="19603">MAISLYDISVMNYQQTLGAVSHILKLGLAHCQSNHIDLETFVETRMYHDMLPFRFQIQSVAYHSLGAIEGIKNGIFRPPSNLPEDNYEALQTLINETNDALGKLSATEINAMEGAEVIFEFRDHRIPFTAESFLLSFSLPNFYFHATTAYDILRSKGVVLGKRDYLGGLRLKR</sequence>
<gene>
    <name evidence="1" type="ORF">GTOL_12680</name>
</gene>
<dbReference type="RefSeq" id="WP_220636609.1">
    <property type="nucleotide sequence ID" value="NZ_CAJQUM010000001.1"/>
</dbReference>
<dbReference type="PANTHER" id="PTHR36922">
    <property type="entry name" value="BLL2446 PROTEIN"/>
    <property type="match status" value="1"/>
</dbReference>
<accession>A0A916J594</accession>
<protein>
    <recommendedName>
        <fullName evidence="3">DUF1993 domain-containing protein</fullName>
    </recommendedName>
</protein>
<comment type="caution">
    <text evidence="1">The sequence shown here is derived from an EMBL/GenBank/DDBJ whole genome shotgun (WGS) entry which is preliminary data.</text>
</comment>
<reference evidence="1" key="1">
    <citation type="submission" date="2021-04" db="EMBL/GenBank/DDBJ databases">
        <authorList>
            <person name="Hornung B."/>
        </authorList>
    </citation>
    <scope>NUCLEOTIDE SEQUENCE</scope>
    <source>
        <strain evidence="1">G5G6</strain>
    </source>
</reference>
<name>A0A916J594_9PROT</name>
<dbReference type="AlphaFoldDB" id="A0A916J594"/>
<dbReference type="InterPro" id="IPR018531">
    <property type="entry name" value="DUF1993"/>
</dbReference>
<organism evidence="1 2">
    <name type="scientific">Georgfuchsia toluolica</name>
    <dbReference type="NCBI Taxonomy" id="424218"/>
    <lineage>
        <taxon>Bacteria</taxon>
        <taxon>Pseudomonadati</taxon>
        <taxon>Pseudomonadota</taxon>
        <taxon>Betaproteobacteria</taxon>
        <taxon>Nitrosomonadales</taxon>
        <taxon>Sterolibacteriaceae</taxon>
        <taxon>Georgfuchsia</taxon>
    </lineage>
</organism>
<dbReference type="Gene3D" id="1.20.120.450">
    <property type="entry name" value="dinb family like domain"/>
    <property type="match status" value="1"/>
</dbReference>
<keyword evidence="2" id="KW-1185">Reference proteome</keyword>
<evidence type="ECO:0000313" key="2">
    <source>
        <dbReference type="Proteomes" id="UP000742786"/>
    </source>
</evidence>
<evidence type="ECO:0008006" key="3">
    <source>
        <dbReference type="Google" id="ProtNLM"/>
    </source>
</evidence>
<dbReference type="SUPFAM" id="SSF109854">
    <property type="entry name" value="DinB/YfiT-like putative metalloenzymes"/>
    <property type="match status" value="1"/>
</dbReference>
<dbReference type="PANTHER" id="PTHR36922:SF1">
    <property type="entry name" value="DUF1993 DOMAIN-CONTAINING PROTEIN"/>
    <property type="match status" value="1"/>
</dbReference>
<proteinExistence type="predicted"/>
<dbReference type="Proteomes" id="UP000742786">
    <property type="component" value="Unassembled WGS sequence"/>
</dbReference>
<evidence type="ECO:0000313" key="1">
    <source>
        <dbReference type="EMBL" id="CAG4884797.1"/>
    </source>
</evidence>
<dbReference type="Pfam" id="PF09351">
    <property type="entry name" value="DUF1993"/>
    <property type="match status" value="1"/>
</dbReference>
<dbReference type="InterPro" id="IPR034660">
    <property type="entry name" value="DinB/YfiT-like"/>
</dbReference>